<dbReference type="Gene3D" id="3.40.630.30">
    <property type="match status" value="1"/>
</dbReference>
<dbReference type="RefSeq" id="WP_060725963.1">
    <property type="nucleotide sequence ID" value="NZ_LMVK01000052.1"/>
</dbReference>
<reference evidence="2 3" key="1">
    <citation type="submission" date="2016-01" db="EMBL/GenBank/DDBJ databases">
        <authorList>
            <person name="Regsiter A."/>
            <person name="william w."/>
        </authorList>
    </citation>
    <scope>NUCLEOTIDE SEQUENCE [LARGE SCALE GENOMIC DNA]</scope>
    <source>
        <strain evidence="2 3">B6</strain>
    </source>
</reference>
<name>A0A822VA99_AGRTU</name>
<gene>
    <name evidence="2" type="ORF">AGR4A_pAt10165</name>
</gene>
<dbReference type="SUPFAM" id="SSF55729">
    <property type="entry name" value="Acyl-CoA N-acyltransferases (Nat)"/>
    <property type="match status" value="1"/>
</dbReference>
<feature type="domain" description="N-acetyltransferase" evidence="1">
    <location>
        <begin position="1"/>
        <end position="131"/>
    </location>
</feature>
<comment type="caution">
    <text evidence="2">The sequence shown here is derived from an EMBL/GenBank/DDBJ whole genome shotgun (WGS) entry which is preliminary data.</text>
</comment>
<dbReference type="NCBIfam" id="NF040501">
    <property type="entry name" value="resist_ArsN2"/>
    <property type="match status" value="1"/>
</dbReference>
<dbReference type="InterPro" id="IPR016181">
    <property type="entry name" value="Acyl_CoA_acyltransferase"/>
</dbReference>
<dbReference type="EMBL" id="FCNL01000040">
    <property type="protein sequence ID" value="CVI24518.1"/>
    <property type="molecule type" value="Genomic_DNA"/>
</dbReference>
<dbReference type="Pfam" id="PF00583">
    <property type="entry name" value="Acetyltransf_1"/>
    <property type="match status" value="1"/>
</dbReference>
<sequence>MSWQLDLQPVAGTDGDLLAALQAASLPTDDLTESGRSFFQLSDHGRKVGFGGLEIYGQHALLRSVVVVPEHRGRGYGVAVTNLVLDQAMGHGVRTVYLLTDTATSFFERLGFAQIDRAAAPAAILQTRQAASLCPASAALLAKIIIG</sequence>
<evidence type="ECO:0000313" key="2">
    <source>
        <dbReference type="EMBL" id="CVI24518.1"/>
    </source>
</evidence>
<dbReference type="PROSITE" id="PS51186">
    <property type="entry name" value="GNAT"/>
    <property type="match status" value="1"/>
</dbReference>
<dbReference type="GO" id="GO:0016747">
    <property type="term" value="F:acyltransferase activity, transferring groups other than amino-acyl groups"/>
    <property type="evidence" value="ECO:0007669"/>
    <property type="project" value="InterPro"/>
</dbReference>
<dbReference type="Proteomes" id="UP000192074">
    <property type="component" value="Unassembled WGS sequence"/>
</dbReference>
<organism evidence="2 3">
    <name type="scientific">Agrobacterium tumefaciens str. B6</name>
    <dbReference type="NCBI Taxonomy" id="1183423"/>
    <lineage>
        <taxon>Bacteria</taxon>
        <taxon>Pseudomonadati</taxon>
        <taxon>Pseudomonadota</taxon>
        <taxon>Alphaproteobacteria</taxon>
        <taxon>Hyphomicrobiales</taxon>
        <taxon>Rhizobiaceae</taxon>
        <taxon>Rhizobium/Agrobacterium group</taxon>
        <taxon>Agrobacterium</taxon>
        <taxon>Agrobacterium tumefaciens complex</taxon>
    </lineage>
</organism>
<dbReference type="CDD" id="cd04301">
    <property type="entry name" value="NAT_SF"/>
    <property type="match status" value="1"/>
</dbReference>
<keyword evidence="2" id="KW-0808">Transferase</keyword>
<protein>
    <submittedName>
        <fullName evidence="2">GCN5-related N-acetyltransferase</fullName>
    </submittedName>
</protein>
<evidence type="ECO:0000313" key="3">
    <source>
        <dbReference type="Proteomes" id="UP000192074"/>
    </source>
</evidence>
<dbReference type="AlphaFoldDB" id="A0A822VA99"/>
<accession>A0A822VA99</accession>
<dbReference type="InterPro" id="IPR000182">
    <property type="entry name" value="GNAT_dom"/>
</dbReference>
<evidence type="ECO:0000259" key="1">
    <source>
        <dbReference type="PROSITE" id="PS51186"/>
    </source>
</evidence>
<proteinExistence type="predicted"/>